<gene>
    <name evidence="9" type="ORF">MF672_034080</name>
</gene>
<keyword evidence="4" id="KW-0560">Oxidoreductase</keyword>
<dbReference type="InterPro" id="IPR036951">
    <property type="entry name" value="ArAA_hydroxylase_sf"/>
</dbReference>
<reference evidence="9 10" key="1">
    <citation type="submission" date="2022-04" db="EMBL/GenBank/DDBJ databases">
        <title>Genome draft of Actinomadura sp. ATCC 31491.</title>
        <authorList>
            <person name="Shi X."/>
            <person name="Du Y."/>
        </authorList>
    </citation>
    <scope>NUCLEOTIDE SEQUENCE [LARGE SCALE GENOMIC DNA]</scope>
    <source>
        <strain evidence="9 10">ATCC 31491</strain>
    </source>
</reference>
<dbReference type="SUPFAM" id="SSF56534">
    <property type="entry name" value="Aromatic aminoacid monoxygenases, catalytic and oligomerization domains"/>
    <property type="match status" value="1"/>
</dbReference>
<evidence type="ECO:0000256" key="2">
    <source>
        <dbReference type="ARBA" id="ARBA00009712"/>
    </source>
</evidence>
<sequence length="291" mass="31934">MDEHPPRTPTTADGRLGRAADHPGMRDPRYLARRRWFAQLARGHRVGDPAPRVEYRPGEHAVWRAVRRALEDAHRAHACREVLSAREAVRFPADRLPQHAEVGAQLRRLTGFDFTLAGGVVANERFLGSMARGYFHAVQFVRHPAVPMYTPEPDLIHDVFGHGIHLAAPVFAAVYRLIGEAAARLRTGHALQIVSDLYWYTLEYGVVEDGGATKAYGAALLSSYGELGRFRAADVRELDVPAVLATPYDIAGYQPVLFRARSLAHVADTLAAFLGGLDDDTALAARPPAAP</sequence>
<dbReference type="Proteomes" id="UP001317259">
    <property type="component" value="Unassembled WGS sequence"/>
</dbReference>
<name>A0ABT0G3T0_9ACTN</name>
<comment type="cofactor">
    <cofactor evidence="1">
        <name>Fe(2+)</name>
        <dbReference type="ChEBI" id="CHEBI:29033"/>
    </cofactor>
</comment>
<feature type="region of interest" description="Disordered" evidence="7">
    <location>
        <begin position="1"/>
        <end position="26"/>
    </location>
</feature>
<evidence type="ECO:0000256" key="1">
    <source>
        <dbReference type="ARBA" id="ARBA00001954"/>
    </source>
</evidence>
<evidence type="ECO:0000256" key="4">
    <source>
        <dbReference type="ARBA" id="ARBA00023002"/>
    </source>
</evidence>
<dbReference type="RefSeq" id="WP_242383230.1">
    <property type="nucleotide sequence ID" value="NZ_JAKRKC020000002.1"/>
</dbReference>
<dbReference type="InterPro" id="IPR036329">
    <property type="entry name" value="Aro-AA_hydroxylase_C_sf"/>
</dbReference>
<dbReference type="InterPro" id="IPR019774">
    <property type="entry name" value="Aromatic-AA_hydroxylase_C"/>
</dbReference>
<feature type="compositionally biased region" description="Basic and acidic residues" evidence="7">
    <location>
        <begin position="15"/>
        <end position="26"/>
    </location>
</feature>
<dbReference type="Pfam" id="PF00351">
    <property type="entry name" value="Biopterin_H"/>
    <property type="match status" value="1"/>
</dbReference>
<keyword evidence="10" id="KW-1185">Reference proteome</keyword>
<dbReference type="EMBL" id="JAKRKC020000002">
    <property type="protein sequence ID" value="MCK2218788.1"/>
    <property type="molecule type" value="Genomic_DNA"/>
</dbReference>
<keyword evidence="5" id="KW-0408">Iron</keyword>
<dbReference type="InterPro" id="IPR001273">
    <property type="entry name" value="ArAA_hydroxylase"/>
</dbReference>
<feature type="domain" description="Biopterin-dependent aromatic amino acid hydroxylase family profile" evidence="8">
    <location>
        <begin position="1"/>
        <end position="291"/>
    </location>
</feature>
<dbReference type="PROSITE" id="PS51410">
    <property type="entry name" value="BH4_AAA_HYDROXYL_2"/>
    <property type="match status" value="1"/>
</dbReference>
<organism evidence="9 10">
    <name type="scientific">Actinomadura luzonensis</name>
    <dbReference type="NCBI Taxonomy" id="2805427"/>
    <lineage>
        <taxon>Bacteria</taxon>
        <taxon>Bacillati</taxon>
        <taxon>Actinomycetota</taxon>
        <taxon>Actinomycetes</taxon>
        <taxon>Streptosporangiales</taxon>
        <taxon>Thermomonosporaceae</taxon>
        <taxon>Actinomadura</taxon>
    </lineage>
</organism>
<dbReference type="PANTHER" id="PTHR11473:SF24">
    <property type="entry name" value="PHENYLALANINE-4-HYDROXYLASE"/>
    <property type="match status" value="1"/>
</dbReference>
<evidence type="ECO:0000256" key="6">
    <source>
        <dbReference type="ARBA" id="ARBA00023033"/>
    </source>
</evidence>
<evidence type="ECO:0000256" key="5">
    <source>
        <dbReference type="ARBA" id="ARBA00023004"/>
    </source>
</evidence>
<evidence type="ECO:0000256" key="7">
    <source>
        <dbReference type="SAM" id="MobiDB-lite"/>
    </source>
</evidence>
<comment type="caution">
    <text evidence="9">The sequence shown here is derived from an EMBL/GenBank/DDBJ whole genome shotgun (WGS) entry which is preliminary data.</text>
</comment>
<protein>
    <submittedName>
        <fullName evidence="9">Phenylalanine 4-monooxygenase</fullName>
    </submittedName>
</protein>
<proteinExistence type="inferred from homology"/>
<dbReference type="PRINTS" id="PR00372">
    <property type="entry name" value="FYWHYDRXLASE"/>
</dbReference>
<dbReference type="PANTHER" id="PTHR11473">
    <property type="entry name" value="AROMATIC AMINO ACID HYDROXYLASE"/>
    <property type="match status" value="1"/>
</dbReference>
<accession>A0ABT0G3T0</accession>
<keyword evidence="3" id="KW-0479">Metal-binding</keyword>
<evidence type="ECO:0000313" key="10">
    <source>
        <dbReference type="Proteomes" id="UP001317259"/>
    </source>
</evidence>
<evidence type="ECO:0000259" key="8">
    <source>
        <dbReference type="PROSITE" id="PS51410"/>
    </source>
</evidence>
<evidence type="ECO:0000256" key="3">
    <source>
        <dbReference type="ARBA" id="ARBA00022723"/>
    </source>
</evidence>
<keyword evidence="6" id="KW-0503">Monooxygenase</keyword>
<evidence type="ECO:0000313" key="9">
    <source>
        <dbReference type="EMBL" id="MCK2218788.1"/>
    </source>
</evidence>
<dbReference type="Gene3D" id="1.10.800.10">
    <property type="entry name" value="Aromatic amino acid hydroxylase"/>
    <property type="match status" value="1"/>
</dbReference>
<comment type="similarity">
    <text evidence="2">Belongs to the biopterin-dependent aromatic amino acid hydroxylase family.</text>
</comment>